<evidence type="ECO:0000256" key="8">
    <source>
        <dbReference type="ARBA" id="ARBA00030686"/>
    </source>
</evidence>
<evidence type="ECO:0000256" key="9">
    <source>
        <dbReference type="ARBA" id="ARBA00047340"/>
    </source>
</evidence>
<evidence type="ECO:0000256" key="5">
    <source>
        <dbReference type="ARBA" id="ARBA00022573"/>
    </source>
</evidence>
<keyword evidence="6 10" id="KW-0328">Glycosyltransferase</keyword>
<dbReference type="EC" id="2.4.2.21" evidence="3 10"/>
<keyword evidence="12" id="KW-1185">Reference proteome</keyword>
<dbReference type="InterPro" id="IPR023195">
    <property type="entry name" value="Nict_dMeBzImd_PRibTrfase_N"/>
</dbReference>
<dbReference type="AlphaFoldDB" id="A0A1N6F9R1"/>
<dbReference type="GO" id="GO:0008939">
    <property type="term" value="F:nicotinate-nucleotide-dimethylbenzimidazole phosphoribosyltransferase activity"/>
    <property type="evidence" value="ECO:0007669"/>
    <property type="project" value="UniProtKB-UniRule"/>
</dbReference>
<comment type="catalytic activity">
    <reaction evidence="9 10">
        <text>5,6-dimethylbenzimidazole + nicotinate beta-D-ribonucleotide = alpha-ribazole 5'-phosphate + nicotinate + H(+)</text>
        <dbReference type="Rhea" id="RHEA:11196"/>
        <dbReference type="ChEBI" id="CHEBI:15378"/>
        <dbReference type="ChEBI" id="CHEBI:15890"/>
        <dbReference type="ChEBI" id="CHEBI:32544"/>
        <dbReference type="ChEBI" id="CHEBI:57502"/>
        <dbReference type="ChEBI" id="CHEBI:57918"/>
        <dbReference type="EC" id="2.4.2.21"/>
    </reaction>
</comment>
<dbReference type="PANTHER" id="PTHR43463">
    <property type="entry name" value="NICOTINATE-NUCLEOTIDE--DIMETHYLBENZIMIDAZOLE PHOSPHORIBOSYLTRANSFERASE"/>
    <property type="match status" value="1"/>
</dbReference>
<evidence type="ECO:0000256" key="6">
    <source>
        <dbReference type="ARBA" id="ARBA00022676"/>
    </source>
</evidence>
<dbReference type="Pfam" id="PF02277">
    <property type="entry name" value="DBI_PRT"/>
    <property type="match status" value="1"/>
</dbReference>
<evidence type="ECO:0000256" key="3">
    <source>
        <dbReference type="ARBA" id="ARBA00011991"/>
    </source>
</evidence>
<dbReference type="HAMAP" id="MF_00230">
    <property type="entry name" value="CobT"/>
    <property type="match status" value="1"/>
</dbReference>
<evidence type="ECO:0000256" key="1">
    <source>
        <dbReference type="ARBA" id="ARBA00005049"/>
    </source>
</evidence>
<feature type="active site" description="Proton acceptor" evidence="10">
    <location>
        <position position="346"/>
    </location>
</feature>
<evidence type="ECO:0000313" key="11">
    <source>
        <dbReference type="EMBL" id="SIN92010.1"/>
    </source>
</evidence>
<comment type="similarity">
    <text evidence="2 10">Belongs to the CobT family.</text>
</comment>
<dbReference type="InterPro" id="IPR036087">
    <property type="entry name" value="Nict_dMeBzImd_PRibTrfase_sf"/>
</dbReference>
<evidence type="ECO:0000256" key="10">
    <source>
        <dbReference type="HAMAP-Rule" id="MF_00230"/>
    </source>
</evidence>
<evidence type="ECO:0000256" key="7">
    <source>
        <dbReference type="ARBA" id="ARBA00022679"/>
    </source>
</evidence>
<dbReference type="NCBIfam" id="NF000996">
    <property type="entry name" value="PRK00105.1"/>
    <property type="match status" value="1"/>
</dbReference>
<proteinExistence type="inferred from homology"/>
<dbReference type="Proteomes" id="UP000184694">
    <property type="component" value="Unassembled WGS sequence"/>
</dbReference>
<dbReference type="Gene3D" id="3.40.50.10210">
    <property type="match status" value="1"/>
</dbReference>
<dbReference type="NCBIfam" id="TIGR03160">
    <property type="entry name" value="cobT_DBIPRT"/>
    <property type="match status" value="1"/>
</dbReference>
<dbReference type="InterPro" id="IPR003200">
    <property type="entry name" value="Nict_dMeBzImd_PRibTrfase"/>
</dbReference>
<dbReference type="InterPro" id="IPR017846">
    <property type="entry name" value="Nict_dMeBzImd_PRibTrfase_bact"/>
</dbReference>
<evidence type="ECO:0000313" key="12">
    <source>
        <dbReference type="Proteomes" id="UP000184694"/>
    </source>
</evidence>
<accession>A0A1N6F9R1</accession>
<dbReference type="Gene3D" id="1.10.1610.10">
    <property type="match status" value="1"/>
</dbReference>
<evidence type="ECO:0000256" key="4">
    <source>
        <dbReference type="ARBA" id="ARBA00015486"/>
    </source>
</evidence>
<dbReference type="EMBL" id="FSRG01000004">
    <property type="protein sequence ID" value="SIN92010.1"/>
    <property type="molecule type" value="Genomic_DNA"/>
</dbReference>
<keyword evidence="5 10" id="KW-0169">Cobalamin biosynthesis</keyword>
<protein>
    <recommendedName>
        <fullName evidence="4 10">Nicotinate-nucleotide--dimethylbenzimidazole phosphoribosyltransferase</fullName>
        <shortName evidence="10">NN:DBI PRT</shortName>
        <ecNumber evidence="3 10">2.4.2.21</ecNumber>
    </recommendedName>
    <alternativeName>
        <fullName evidence="8 10">N(1)-alpha-phosphoribosyltransferase</fullName>
    </alternativeName>
</protein>
<comment type="pathway">
    <text evidence="1 10">Nucleoside biosynthesis; alpha-ribazole biosynthesis; alpha-ribazole from 5,6-dimethylbenzimidazole: step 1/2.</text>
</comment>
<reference evidence="12" key="1">
    <citation type="submission" date="2016-11" db="EMBL/GenBank/DDBJ databases">
        <authorList>
            <person name="Varghese N."/>
            <person name="Submissions S."/>
        </authorList>
    </citation>
    <scope>NUCLEOTIDE SEQUENCE [LARGE SCALE GENOMIC DNA]</scope>
    <source>
        <strain evidence="12">DSM 17456</strain>
    </source>
</reference>
<dbReference type="CDD" id="cd02439">
    <property type="entry name" value="DMB-PRT_CobT"/>
    <property type="match status" value="1"/>
</dbReference>
<sequence length="381" mass="40351">MTSSFPHRDSKVEQVSTYENTAENETLLRDLLQKIEPVSDSLCQAATHRLDNLTKPIGSLGKLEELAVRMCCIQNKTLGIAADPLRIYAIAGDHGVNEEGVSVFTQDVTRQMVQNFCDGGAGINVLANTAGAELCVVDLASKGDCYPEHDSLIQCKIAQGTQNISKAPAMSREMCLRALLIGAELADKALKEGCPSIGTGEMGVSNTTPSTALYCAYLGLQPQDITGAGGGLDSKGITRKTSVIERALSLHSATIKTGDPIDILATLGGYEIAALAGLILGGAANNQLVLLDGFIATAAYTAAWKLCPTVKDYAFFSHASAEAGHKQILTKLDIDPLHDLGLRLGEGSGVPLALFLMRCACNTYNQMTTYSDTDVEPPDNL</sequence>
<dbReference type="OrthoDB" id="9781491at2"/>
<keyword evidence="7 10" id="KW-0808">Transferase</keyword>
<dbReference type="UniPathway" id="UPA00061">
    <property type="reaction ID" value="UER00516"/>
</dbReference>
<dbReference type="SUPFAM" id="SSF52733">
    <property type="entry name" value="Nicotinate mononucleotide:5,6-dimethylbenzimidazole phosphoribosyltransferase (CobT)"/>
    <property type="match status" value="1"/>
</dbReference>
<comment type="function">
    <text evidence="10">Catalyzes the synthesis of alpha-ribazole-5'-phosphate from nicotinate mononucleotide (NAMN) and 5,6-dimethylbenzimidazole (DMB).</text>
</comment>
<dbReference type="GO" id="GO:0009236">
    <property type="term" value="P:cobalamin biosynthetic process"/>
    <property type="evidence" value="ECO:0007669"/>
    <property type="project" value="UniProtKB-UniRule"/>
</dbReference>
<dbReference type="FunFam" id="3.40.50.10210:FF:000001">
    <property type="entry name" value="Nicotinate-nucleotide--dimethylbenzimidazole phosphoribosyltransferase"/>
    <property type="match status" value="1"/>
</dbReference>
<name>A0A1N6F9R1_9BACT</name>
<dbReference type="STRING" id="1121457.SAMN02745161_1187"/>
<dbReference type="RefSeq" id="WP_074216035.1">
    <property type="nucleotide sequence ID" value="NZ_FSRG01000004.1"/>
</dbReference>
<evidence type="ECO:0000256" key="2">
    <source>
        <dbReference type="ARBA" id="ARBA00007110"/>
    </source>
</evidence>
<dbReference type="PANTHER" id="PTHR43463:SF1">
    <property type="entry name" value="NICOTINATE-NUCLEOTIDE--DIMETHYLBENZIMIDAZOLE PHOSPHORIBOSYLTRANSFERASE"/>
    <property type="match status" value="1"/>
</dbReference>
<organism evidence="11 12">
    <name type="scientific">Halodesulfovibrio marinisediminis DSM 17456</name>
    <dbReference type="NCBI Taxonomy" id="1121457"/>
    <lineage>
        <taxon>Bacteria</taxon>
        <taxon>Pseudomonadati</taxon>
        <taxon>Thermodesulfobacteriota</taxon>
        <taxon>Desulfovibrionia</taxon>
        <taxon>Desulfovibrionales</taxon>
        <taxon>Desulfovibrionaceae</taxon>
        <taxon>Halodesulfovibrio</taxon>
    </lineage>
</organism>
<gene>
    <name evidence="10" type="primary">cobT</name>
    <name evidence="11" type="ORF">SAMN02745161_1187</name>
</gene>